<keyword evidence="3" id="KW-1185">Reference proteome</keyword>
<dbReference type="Proteomes" id="UP000230233">
    <property type="component" value="Chromosome V"/>
</dbReference>
<feature type="region of interest" description="Disordered" evidence="1">
    <location>
        <begin position="1"/>
        <end position="91"/>
    </location>
</feature>
<accession>A0A2G5TS64</accession>
<comment type="caution">
    <text evidence="2">The sequence shown here is derived from an EMBL/GenBank/DDBJ whole genome shotgun (WGS) entry which is preliminary data.</text>
</comment>
<dbReference type="STRING" id="1611254.A0A2G5TS64"/>
<dbReference type="EMBL" id="PDUG01000005">
    <property type="protein sequence ID" value="PIC30150.1"/>
    <property type="molecule type" value="Genomic_DNA"/>
</dbReference>
<gene>
    <name evidence="2" type="primary">Cnig_chr_V.g21493</name>
    <name evidence="2" type="ORF">B9Z55_021493</name>
</gene>
<proteinExistence type="predicted"/>
<feature type="region of interest" description="Disordered" evidence="1">
    <location>
        <begin position="253"/>
        <end position="325"/>
    </location>
</feature>
<reference evidence="3" key="1">
    <citation type="submission" date="2017-10" db="EMBL/GenBank/DDBJ databases">
        <title>Rapid genome shrinkage in a self-fertile nematode reveals novel sperm competition proteins.</title>
        <authorList>
            <person name="Yin D."/>
            <person name="Schwarz E.M."/>
            <person name="Thomas C.G."/>
            <person name="Felde R.L."/>
            <person name="Korf I.F."/>
            <person name="Cutter A.D."/>
            <person name="Schartner C.M."/>
            <person name="Ralston E.J."/>
            <person name="Meyer B.J."/>
            <person name="Haag E.S."/>
        </authorList>
    </citation>
    <scope>NUCLEOTIDE SEQUENCE [LARGE SCALE GENOMIC DNA]</scope>
    <source>
        <strain evidence="3">JU1422</strain>
    </source>
</reference>
<evidence type="ECO:0000313" key="3">
    <source>
        <dbReference type="Proteomes" id="UP000230233"/>
    </source>
</evidence>
<organism evidence="2 3">
    <name type="scientific">Caenorhabditis nigoni</name>
    <dbReference type="NCBI Taxonomy" id="1611254"/>
    <lineage>
        <taxon>Eukaryota</taxon>
        <taxon>Metazoa</taxon>
        <taxon>Ecdysozoa</taxon>
        <taxon>Nematoda</taxon>
        <taxon>Chromadorea</taxon>
        <taxon>Rhabditida</taxon>
        <taxon>Rhabditina</taxon>
        <taxon>Rhabditomorpha</taxon>
        <taxon>Rhabditoidea</taxon>
        <taxon>Rhabditidae</taxon>
        <taxon>Peloderinae</taxon>
        <taxon>Caenorhabditis</taxon>
    </lineage>
</organism>
<dbReference type="AlphaFoldDB" id="A0A2G5TS64"/>
<evidence type="ECO:0000313" key="2">
    <source>
        <dbReference type="EMBL" id="PIC30150.1"/>
    </source>
</evidence>
<sequence length="416" mass="46442">MSNNESNKENVDPANRLDEKEWPPLKVTTIVVAEKEDDSSDSSSSDSSESSDSSDSESDGSEGSGEEEEEKKEAEEKNDEEVQEKPGDDNVVIMEQEAEVKDGEQPTEHIDNEKKAKSAQEALEEKLGECFEIDDIDVHEKELPETLFGVPTRQHGSASVGIQMVTFAEIRDLKAEMSGMVDDNNTAAGHVKAIHDMMRTITEAEKEGNKTWKKNTEAEMKETLAEWKKGQDEKTAEHDREIRDLKRMLAEKEEAKKNEEEPVVKMQKKAEKEAKKAAKRAEKEAEKAAKKALKRGSTSAMDGFPAKQAKAEPPAPTPPAPSSLTPEMRMKAAMAKTVEFRKKAEFSCVLCVLNDHKTAACQKYPVTTARRERLAELGRCLKCGKNHPQPCRFPARDCRFCHGPHVDFLCKSTFDD</sequence>
<protein>
    <submittedName>
        <fullName evidence="2">Uncharacterized protein</fullName>
    </submittedName>
</protein>
<feature type="compositionally biased region" description="Basic and acidic residues" evidence="1">
    <location>
        <begin position="253"/>
        <end position="289"/>
    </location>
</feature>
<evidence type="ECO:0000256" key="1">
    <source>
        <dbReference type="SAM" id="MobiDB-lite"/>
    </source>
</evidence>
<feature type="compositionally biased region" description="Basic and acidic residues" evidence="1">
    <location>
        <begin position="1"/>
        <end position="23"/>
    </location>
</feature>
<feature type="compositionally biased region" description="Low complexity" evidence="1">
    <location>
        <begin position="41"/>
        <end position="51"/>
    </location>
</feature>
<name>A0A2G5TS64_9PELO</name>
<feature type="compositionally biased region" description="Acidic residues" evidence="1">
    <location>
        <begin position="52"/>
        <end position="82"/>
    </location>
</feature>